<comment type="caution">
    <text evidence="1">The sequence shown here is derived from an EMBL/GenBank/DDBJ whole genome shotgun (WGS) entry which is preliminary data.</text>
</comment>
<dbReference type="EMBL" id="JARJLG010000037">
    <property type="protein sequence ID" value="KAJ7764523.1"/>
    <property type="molecule type" value="Genomic_DNA"/>
</dbReference>
<protein>
    <submittedName>
        <fullName evidence="1">Uncharacterized protein</fullName>
    </submittedName>
</protein>
<gene>
    <name evidence="1" type="ORF">DFH07DRAFT_811499</name>
</gene>
<dbReference type="AlphaFoldDB" id="A0AAD7NKN1"/>
<proteinExistence type="predicted"/>
<organism evidence="1 2">
    <name type="scientific">Mycena maculata</name>
    <dbReference type="NCBI Taxonomy" id="230809"/>
    <lineage>
        <taxon>Eukaryota</taxon>
        <taxon>Fungi</taxon>
        <taxon>Dikarya</taxon>
        <taxon>Basidiomycota</taxon>
        <taxon>Agaricomycotina</taxon>
        <taxon>Agaricomycetes</taxon>
        <taxon>Agaricomycetidae</taxon>
        <taxon>Agaricales</taxon>
        <taxon>Marasmiineae</taxon>
        <taxon>Mycenaceae</taxon>
        <taxon>Mycena</taxon>
    </lineage>
</organism>
<sequence>MELNHMRFPTLKSLTVVVSDAGNASHLRETLRHFDTPLLSSLVVQYTHADQICALFNPTSHLSFPALTSLSFIHRVCGCESTDIFQSIPSPPLHLFPILSSLTLINQCLTKEIISDILGPNSQPWPSFKTVSICPQSYKSDDVYPTDCGFEAPTRPSDPCPPASPRAIFQRILGRERGGRGIV</sequence>
<evidence type="ECO:0000313" key="1">
    <source>
        <dbReference type="EMBL" id="KAJ7764523.1"/>
    </source>
</evidence>
<accession>A0AAD7NKN1</accession>
<evidence type="ECO:0000313" key="2">
    <source>
        <dbReference type="Proteomes" id="UP001215280"/>
    </source>
</evidence>
<keyword evidence="2" id="KW-1185">Reference proteome</keyword>
<name>A0AAD7NKN1_9AGAR</name>
<reference evidence="1" key="1">
    <citation type="submission" date="2023-03" db="EMBL/GenBank/DDBJ databases">
        <title>Massive genome expansion in bonnet fungi (Mycena s.s.) driven by repeated elements and novel gene families across ecological guilds.</title>
        <authorList>
            <consortium name="Lawrence Berkeley National Laboratory"/>
            <person name="Harder C.B."/>
            <person name="Miyauchi S."/>
            <person name="Viragh M."/>
            <person name="Kuo A."/>
            <person name="Thoen E."/>
            <person name="Andreopoulos B."/>
            <person name="Lu D."/>
            <person name="Skrede I."/>
            <person name="Drula E."/>
            <person name="Henrissat B."/>
            <person name="Morin E."/>
            <person name="Kohler A."/>
            <person name="Barry K."/>
            <person name="LaButti K."/>
            <person name="Morin E."/>
            <person name="Salamov A."/>
            <person name="Lipzen A."/>
            <person name="Mereny Z."/>
            <person name="Hegedus B."/>
            <person name="Baldrian P."/>
            <person name="Stursova M."/>
            <person name="Weitz H."/>
            <person name="Taylor A."/>
            <person name="Grigoriev I.V."/>
            <person name="Nagy L.G."/>
            <person name="Martin F."/>
            <person name="Kauserud H."/>
        </authorList>
    </citation>
    <scope>NUCLEOTIDE SEQUENCE</scope>
    <source>
        <strain evidence="1">CBHHK188m</strain>
    </source>
</reference>
<dbReference type="Proteomes" id="UP001215280">
    <property type="component" value="Unassembled WGS sequence"/>
</dbReference>